<accession>A0AAU7GE50</accession>
<protein>
    <recommendedName>
        <fullName evidence="2">DUF302 domain-containing protein</fullName>
    </recommendedName>
</protein>
<dbReference type="SUPFAM" id="SSF103247">
    <property type="entry name" value="TT1751-like"/>
    <property type="match status" value="1"/>
</dbReference>
<dbReference type="AlphaFoldDB" id="A0AAU7GE50"/>
<reference evidence="1" key="1">
    <citation type="submission" date="2024-05" db="EMBL/GenBank/DDBJ databases">
        <title>The Natural Products Discovery Center: Release of the First 8490 Sequenced Strains for Exploring Actinobacteria Biosynthetic Diversity.</title>
        <authorList>
            <person name="Kalkreuter E."/>
            <person name="Kautsar S.A."/>
            <person name="Yang D."/>
            <person name="Bader C.D."/>
            <person name="Teijaro C.N."/>
            <person name="Fluegel L."/>
            <person name="Davis C.M."/>
            <person name="Simpson J.R."/>
            <person name="Lauterbach L."/>
            <person name="Steele A.D."/>
            <person name="Gui C."/>
            <person name="Meng S."/>
            <person name="Li G."/>
            <person name="Viehrig K."/>
            <person name="Ye F."/>
            <person name="Su P."/>
            <person name="Kiefer A.F."/>
            <person name="Nichols A."/>
            <person name="Cepeda A.J."/>
            <person name="Yan W."/>
            <person name="Fan B."/>
            <person name="Jiang Y."/>
            <person name="Adhikari A."/>
            <person name="Zheng C.-J."/>
            <person name="Schuster L."/>
            <person name="Cowan T.M."/>
            <person name="Smanski M.J."/>
            <person name="Chevrette M.G."/>
            <person name="de Carvalho L.P.S."/>
            <person name="Shen B."/>
        </authorList>
    </citation>
    <scope>NUCLEOTIDE SEQUENCE</scope>
    <source>
        <strain evidence="1">NPDC080035</strain>
    </source>
</reference>
<dbReference type="InterPro" id="IPR035923">
    <property type="entry name" value="TT1751-like_sf"/>
</dbReference>
<dbReference type="EMBL" id="CP157390">
    <property type="protein sequence ID" value="XBM49110.1"/>
    <property type="molecule type" value="Genomic_DNA"/>
</dbReference>
<sequence length="176" mass="19279">MAYRATERLIPATVTRIELEADVPFDTLRRSLEAEVPPLDVAALRRLLDDGADWSRLTRELAGPGSHRLVRFLSDDPTAVMRVGGADIPSAAYLIGDYLTAARMFRHDPGALLHTPMRLVLHARGPARTVLTVEQPSSALVGFGSNKITQAGYELDRMLGDLLEDIGLPRPSSLRL</sequence>
<gene>
    <name evidence="1" type="ORF">AAME72_04445</name>
</gene>
<organism evidence="1">
    <name type="scientific">Leifsonia sp. NPDC080035</name>
    <dbReference type="NCBI Taxonomy" id="3143936"/>
    <lineage>
        <taxon>Bacteria</taxon>
        <taxon>Bacillati</taxon>
        <taxon>Actinomycetota</taxon>
        <taxon>Actinomycetes</taxon>
        <taxon>Micrococcales</taxon>
        <taxon>Microbacteriaceae</taxon>
        <taxon>Leifsonia</taxon>
    </lineage>
</organism>
<name>A0AAU7GE50_9MICO</name>
<proteinExistence type="predicted"/>
<dbReference type="RefSeq" id="WP_348789030.1">
    <property type="nucleotide sequence ID" value="NZ_CP157390.1"/>
</dbReference>
<evidence type="ECO:0000313" key="1">
    <source>
        <dbReference type="EMBL" id="XBM49110.1"/>
    </source>
</evidence>
<evidence type="ECO:0008006" key="2">
    <source>
        <dbReference type="Google" id="ProtNLM"/>
    </source>
</evidence>